<comment type="caution">
    <text evidence="1">The sequence shown here is derived from an EMBL/GenBank/DDBJ whole genome shotgun (WGS) entry which is preliminary data.</text>
</comment>
<dbReference type="AlphaFoldDB" id="A0AAD6QMM6"/>
<proteinExistence type="predicted"/>
<name>A0AAD6QMM6_9ROSI</name>
<gene>
    <name evidence="1" type="ORF">NC653_016317</name>
</gene>
<accession>A0AAD6QMM6</accession>
<dbReference type="EMBL" id="JAQIZT010000006">
    <property type="protein sequence ID" value="KAJ6993147.1"/>
    <property type="molecule type" value="Genomic_DNA"/>
</dbReference>
<sequence>MLAVNSSYRYAWDLPNVLDEVRQVLAWFFGAGYGDTSFRNLNSNGLFTHQLCDSGANEWHFMPSCYIYPNRF</sequence>
<dbReference type="Proteomes" id="UP001164929">
    <property type="component" value="Chromosome 6"/>
</dbReference>
<reference evidence="1" key="1">
    <citation type="journal article" date="2023" name="Mol. Ecol. Resour.">
        <title>Chromosome-level genome assembly of a triploid poplar Populus alba 'Berolinensis'.</title>
        <authorList>
            <person name="Chen S."/>
            <person name="Yu Y."/>
            <person name="Wang X."/>
            <person name="Wang S."/>
            <person name="Zhang T."/>
            <person name="Zhou Y."/>
            <person name="He R."/>
            <person name="Meng N."/>
            <person name="Wang Y."/>
            <person name="Liu W."/>
            <person name="Liu Z."/>
            <person name="Liu J."/>
            <person name="Guo Q."/>
            <person name="Huang H."/>
            <person name="Sederoff R.R."/>
            <person name="Wang G."/>
            <person name="Qu G."/>
            <person name="Chen S."/>
        </authorList>
    </citation>
    <scope>NUCLEOTIDE SEQUENCE</scope>
    <source>
        <strain evidence="1">SC-2020</strain>
    </source>
</reference>
<organism evidence="1 2">
    <name type="scientific">Populus alba x Populus x berolinensis</name>
    <dbReference type="NCBI Taxonomy" id="444605"/>
    <lineage>
        <taxon>Eukaryota</taxon>
        <taxon>Viridiplantae</taxon>
        <taxon>Streptophyta</taxon>
        <taxon>Embryophyta</taxon>
        <taxon>Tracheophyta</taxon>
        <taxon>Spermatophyta</taxon>
        <taxon>Magnoliopsida</taxon>
        <taxon>eudicotyledons</taxon>
        <taxon>Gunneridae</taxon>
        <taxon>Pentapetalae</taxon>
        <taxon>rosids</taxon>
        <taxon>fabids</taxon>
        <taxon>Malpighiales</taxon>
        <taxon>Salicaceae</taxon>
        <taxon>Saliceae</taxon>
        <taxon>Populus</taxon>
    </lineage>
</organism>
<evidence type="ECO:0000313" key="1">
    <source>
        <dbReference type="EMBL" id="KAJ6993147.1"/>
    </source>
</evidence>
<evidence type="ECO:0000313" key="2">
    <source>
        <dbReference type="Proteomes" id="UP001164929"/>
    </source>
</evidence>
<protein>
    <submittedName>
        <fullName evidence="1">Uncharacterized protein</fullName>
    </submittedName>
</protein>
<keyword evidence="2" id="KW-1185">Reference proteome</keyword>